<evidence type="ECO:0000259" key="11">
    <source>
        <dbReference type="Pfam" id="PF00912"/>
    </source>
</evidence>
<gene>
    <name evidence="12" type="ORF">B1A_08916</name>
</gene>
<evidence type="ECO:0000256" key="4">
    <source>
        <dbReference type="ARBA" id="ARBA00022679"/>
    </source>
</evidence>
<evidence type="ECO:0000256" key="10">
    <source>
        <dbReference type="ARBA" id="ARBA00049902"/>
    </source>
</evidence>
<evidence type="ECO:0000256" key="7">
    <source>
        <dbReference type="ARBA" id="ARBA00023136"/>
    </source>
</evidence>
<accession>T1AUK4</accession>
<dbReference type="PANTHER" id="PTHR32282">
    <property type="entry name" value="BINDING PROTEIN TRANSPEPTIDASE, PUTATIVE-RELATED"/>
    <property type="match status" value="1"/>
</dbReference>
<feature type="non-terminal residue" evidence="12">
    <location>
        <position position="1"/>
    </location>
</feature>
<dbReference type="AlphaFoldDB" id="T1AUK4"/>
<dbReference type="GO" id="GO:0005886">
    <property type="term" value="C:plasma membrane"/>
    <property type="evidence" value="ECO:0007669"/>
    <property type="project" value="UniProtKB-SubCell"/>
</dbReference>
<evidence type="ECO:0000256" key="2">
    <source>
        <dbReference type="ARBA" id="ARBA00022475"/>
    </source>
</evidence>
<dbReference type="Pfam" id="PF00912">
    <property type="entry name" value="Transgly"/>
    <property type="match status" value="1"/>
</dbReference>
<keyword evidence="2" id="KW-1003">Cell membrane</keyword>
<dbReference type="GO" id="GO:0030288">
    <property type="term" value="C:outer membrane-bounded periplasmic space"/>
    <property type="evidence" value="ECO:0007669"/>
    <property type="project" value="TreeGrafter"/>
</dbReference>
<evidence type="ECO:0000256" key="1">
    <source>
        <dbReference type="ARBA" id="ARBA00004236"/>
    </source>
</evidence>
<dbReference type="Gene3D" id="1.10.3810.10">
    <property type="entry name" value="Biosynthetic peptidoglycan transglycosylase-like"/>
    <property type="match status" value="1"/>
</dbReference>
<comment type="subcellular location">
    <subcellularLocation>
        <location evidence="1">Cell membrane</location>
    </subcellularLocation>
</comment>
<keyword evidence="3" id="KW-0328">Glycosyltransferase</keyword>
<protein>
    <recommendedName>
        <fullName evidence="9">peptidoglycan glycosyltransferase</fullName>
        <ecNumber evidence="9">2.4.99.28</ecNumber>
    </recommendedName>
</protein>
<evidence type="ECO:0000256" key="6">
    <source>
        <dbReference type="ARBA" id="ARBA00022984"/>
    </source>
</evidence>
<evidence type="ECO:0000256" key="5">
    <source>
        <dbReference type="ARBA" id="ARBA00022960"/>
    </source>
</evidence>
<organism evidence="12">
    <name type="scientific">mine drainage metagenome</name>
    <dbReference type="NCBI Taxonomy" id="410659"/>
    <lineage>
        <taxon>unclassified sequences</taxon>
        <taxon>metagenomes</taxon>
        <taxon>ecological metagenomes</taxon>
    </lineage>
</organism>
<dbReference type="GO" id="GO:0008360">
    <property type="term" value="P:regulation of cell shape"/>
    <property type="evidence" value="ECO:0007669"/>
    <property type="project" value="UniProtKB-KW"/>
</dbReference>
<reference evidence="12" key="1">
    <citation type="submission" date="2013-08" db="EMBL/GenBank/DDBJ databases">
        <authorList>
            <person name="Mendez C."/>
            <person name="Richter M."/>
            <person name="Ferrer M."/>
            <person name="Sanchez J."/>
        </authorList>
    </citation>
    <scope>NUCLEOTIDE SEQUENCE</scope>
</reference>
<keyword evidence="6" id="KW-0573">Peptidoglycan synthesis</keyword>
<dbReference type="InterPro" id="IPR050396">
    <property type="entry name" value="Glycosyltr_51/Transpeptidase"/>
</dbReference>
<evidence type="ECO:0000256" key="8">
    <source>
        <dbReference type="ARBA" id="ARBA00023316"/>
    </source>
</evidence>
<keyword evidence="8" id="KW-0961">Cell wall biogenesis/degradation</keyword>
<evidence type="ECO:0000313" key="12">
    <source>
        <dbReference type="EMBL" id="EQD64321.1"/>
    </source>
</evidence>
<feature type="domain" description="Glycosyl transferase family 51" evidence="11">
    <location>
        <begin position="4"/>
        <end position="87"/>
    </location>
</feature>
<dbReference type="GO" id="GO:0008955">
    <property type="term" value="F:peptidoglycan glycosyltransferase activity"/>
    <property type="evidence" value="ECO:0007669"/>
    <property type="project" value="UniProtKB-EC"/>
</dbReference>
<dbReference type="EC" id="2.4.99.28" evidence="9"/>
<dbReference type="InterPro" id="IPR001264">
    <property type="entry name" value="Glyco_trans_51"/>
</dbReference>
<keyword evidence="4" id="KW-0808">Transferase</keyword>
<sequence>YGAHQEEREVVHLRQLPPLLVTGLQAVEDRDFNNHIGIDFSGIARAMLADVRSGSLAQGGSTLTQQLVRNLFLDRSRTLVRKLNEALI</sequence>
<dbReference type="EMBL" id="AUZX01006349">
    <property type="protein sequence ID" value="EQD64321.1"/>
    <property type="molecule type" value="Genomic_DNA"/>
</dbReference>
<proteinExistence type="predicted"/>
<dbReference type="SUPFAM" id="SSF53955">
    <property type="entry name" value="Lysozyme-like"/>
    <property type="match status" value="1"/>
</dbReference>
<dbReference type="PANTHER" id="PTHR32282:SF11">
    <property type="entry name" value="PENICILLIN-BINDING PROTEIN 1B"/>
    <property type="match status" value="1"/>
</dbReference>
<dbReference type="GO" id="GO:0071555">
    <property type="term" value="P:cell wall organization"/>
    <property type="evidence" value="ECO:0007669"/>
    <property type="project" value="UniProtKB-KW"/>
</dbReference>
<comment type="catalytic activity">
    <reaction evidence="10">
        <text>[GlcNAc-(1-&gt;4)-Mur2Ac(oyl-L-Ala-gamma-D-Glu-L-Lys-D-Ala-D-Ala)](n)-di-trans,octa-cis-undecaprenyl diphosphate + beta-D-GlcNAc-(1-&gt;4)-Mur2Ac(oyl-L-Ala-gamma-D-Glu-L-Lys-D-Ala-D-Ala)-di-trans,octa-cis-undecaprenyl diphosphate = [GlcNAc-(1-&gt;4)-Mur2Ac(oyl-L-Ala-gamma-D-Glu-L-Lys-D-Ala-D-Ala)](n+1)-di-trans,octa-cis-undecaprenyl diphosphate + di-trans,octa-cis-undecaprenyl diphosphate + H(+)</text>
        <dbReference type="Rhea" id="RHEA:23708"/>
        <dbReference type="Rhea" id="RHEA-COMP:9602"/>
        <dbReference type="Rhea" id="RHEA-COMP:9603"/>
        <dbReference type="ChEBI" id="CHEBI:15378"/>
        <dbReference type="ChEBI" id="CHEBI:58405"/>
        <dbReference type="ChEBI" id="CHEBI:60033"/>
        <dbReference type="ChEBI" id="CHEBI:78435"/>
        <dbReference type="EC" id="2.4.99.28"/>
    </reaction>
</comment>
<comment type="caution">
    <text evidence="12">The sequence shown here is derived from an EMBL/GenBank/DDBJ whole genome shotgun (WGS) entry which is preliminary data.</text>
</comment>
<feature type="non-terminal residue" evidence="12">
    <location>
        <position position="88"/>
    </location>
</feature>
<keyword evidence="5" id="KW-0133">Cell shape</keyword>
<evidence type="ECO:0000256" key="9">
    <source>
        <dbReference type="ARBA" id="ARBA00044770"/>
    </source>
</evidence>
<dbReference type="InterPro" id="IPR036950">
    <property type="entry name" value="PBP_transglycosylase"/>
</dbReference>
<dbReference type="InterPro" id="IPR023346">
    <property type="entry name" value="Lysozyme-like_dom_sf"/>
</dbReference>
<keyword evidence="7" id="KW-0472">Membrane</keyword>
<reference evidence="12" key="2">
    <citation type="journal article" date="2014" name="ISME J.">
        <title>Microbial stratification in low pH oxic and suboxic macroscopic growths along an acid mine drainage.</title>
        <authorList>
            <person name="Mendez-Garcia C."/>
            <person name="Mesa V."/>
            <person name="Sprenger R.R."/>
            <person name="Richter M."/>
            <person name="Diez M.S."/>
            <person name="Solano J."/>
            <person name="Bargiela R."/>
            <person name="Golyshina O.V."/>
            <person name="Manteca A."/>
            <person name="Ramos J.L."/>
            <person name="Gallego J.R."/>
            <person name="Llorente I."/>
            <person name="Martins Dos Santos V.A."/>
            <person name="Jensen O.N."/>
            <person name="Pelaez A.I."/>
            <person name="Sanchez J."/>
            <person name="Ferrer M."/>
        </authorList>
    </citation>
    <scope>NUCLEOTIDE SEQUENCE</scope>
</reference>
<name>T1AUK4_9ZZZZ</name>
<dbReference type="GO" id="GO:0009252">
    <property type="term" value="P:peptidoglycan biosynthetic process"/>
    <property type="evidence" value="ECO:0007669"/>
    <property type="project" value="UniProtKB-KW"/>
</dbReference>
<evidence type="ECO:0000256" key="3">
    <source>
        <dbReference type="ARBA" id="ARBA00022676"/>
    </source>
</evidence>